<evidence type="ECO:0000256" key="2">
    <source>
        <dbReference type="PROSITE-ProRule" id="PRU00169"/>
    </source>
</evidence>
<organism evidence="4 5">
    <name type="scientific">Candidatus Solincola sediminis</name>
    <dbReference type="NCBI Taxonomy" id="1797199"/>
    <lineage>
        <taxon>Bacteria</taxon>
        <taxon>Bacillati</taxon>
        <taxon>Actinomycetota</taxon>
        <taxon>Candidatus Geothermincolia</taxon>
        <taxon>Candidatus Geothermincolales</taxon>
        <taxon>Candidatus Geothermincolaceae</taxon>
        <taxon>Candidatus Solincola</taxon>
    </lineage>
</organism>
<dbReference type="InterPro" id="IPR050595">
    <property type="entry name" value="Bact_response_regulator"/>
</dbReference>
<dbReference type="Pfam" id="PF00072">
    <property type="entry name" value="Response_reg"/>
    <property type="match status" value="1"/>
</dbReference>
<gene>
    <name evidence="4" type="ORF">A2Y75_08960</name>
</gene>
<accession>A0A1F2WF36</accession>
<evidence type="ECO:0000313" key="4">
    <source>
        <dbReference type="EMBL" id="OFW55450.1"/>
    </source>
</evidence>
<keyword evidence="1 2" id="KW-0597">Phosphoprotein</keyword>
<dbReference type="PROSITE" id="PS50110">
    <property type="entry name" value="RESPONSE_REGULATORY"/>
    <property type="match status" value="1"/>
</dbReference>
<feature type="modified residue" description="4-aspartylphosphate" evidence="2">
    <location>
        <position position="57"/>
    </location>
</feature>
<evidence type="ECO:0000259" key="3">
    <source>
        <dbReference type="PROSITE" id="PS50110"/>
    </source>
</evidence>
<feature type="domain" description="Response regulatory" evidence="3">
    <location>
        <begin position="8"/>
        <end position="122"/>
    </location>
</feature>
<dbReference type="Gene3D" id="3.40.50.2300">
    <property type="match status" value="1"/>
</dbReference>
<proteinExistence type="predicted"/>
<dbReference type="InterPro" id="IPR001789">
    <property type="entry name" value="Sig_transdc_resp-reg_receiver"/>
</dbReference>
<reference evidence="4 5" key="1">
    <citation type="journal article" date="2016" name="Nat. Commun.">
        <title>Thousands of microbial genomes shed light on interconnected biogeochemical processes in an aquifer system.</title>
        <authorList>
            <person name="Anantharaman K."/>
            <person name="Brown C.T."/>
            <person name="Hug L.A."/>
            <person name="Sharon I."/>
            <person name="Castelle C.J."/>
            <person name="Probst A.J."/>
            <person name="Thomas B.C."/>
            <person name="Singh A."/>
            <person name="Wilkins M.J."/>
            <person name="Karaoz U."/>
            <person name="Brodie E.L."/>
            <person name="Williams K.H."/>
            <person name="Hubbard S.S."/>
            <person name="Banfield J.F."/>
        </authorList>
    </citation>
    <scope>NUCLEOTIDE SEQUENCE [LARGE SCALE GENOMIC DNA]</scope>
</reference>
<dbReference type="STRING" id="1797197.A2Y75_08960"/>
<dbReference type="CDD" id="cd00156">
    <property type="entry name" value="REC"/>
    <property type="match status" value="1"/>
</dbReference>
<name>A0A1F2WF36_9ACTN</name>
<dbReference type="AlphaFoldDB" id="A0A1F2WF36"/>
<evidence type="ECO:0000256" key="1">
    <source>
        <dbReference type="ARBA" id="ARBA00022553"/>
    </source>
</evidence>
<dbReference type="InterPro" id="IPR011006">
    <property type="entry name" value="CheY-like_superfamily"/>
</dbReference>
<dbReference type="PANTHER" id="PTHR44591">
    <property type="entry name" value="STRESS RESPONSE REGULATOR PROTEIN 1"/>
    <property type="match status" value="1"/>
</dbReference>
<dbReference type="Proteomes" id="UP000177876">
    <property type="component" value="Unassembled WGS sequence"/>
</dbReference>
<comment type="caution">
    <text evidence="4">The sequence shown here is derived from an EMBL/GenBank/DDBJ whole genome shotgun (WGS) entry which is preliminary data.</text>
</comment>
<sequence length="123" mass="13927">MNSMETTKLLIVDDNEGVRHLVSRWLERAGFSVREAKDGAEAIEKVKEDPPAIILADIRMPKIDGIELARIIKSDYPEIKIILMTAYSSPQTIAQARREGVDDYLEKPFTKDQVERITLEALS</sequence>
<dbReference type="SMART" id="SM00448">
    <property type="entry name" value="REC"/>
    <property type="match status" value="1"/>
</dbReference>
<dbReference type="GO" id="GO:0000160">
    <property type="term" value="P:phosphorelay signal transduction system"/>
    <property type="evidence" value="ECO:0007669"/>
    <property type="project" value="InterPro"/>
</dbReference>
<dbReference type="PANTHER" id="PTHR44591:SF3">
    <property type="entry name" value="RESPONSE REGULATORY DOMAIN-CONTAINING PROTEIN"/>
    <property type="match status" value="1"/>
</dbReference>
<evidence type="ECO:0000313" key="5">
    <source>
        <dbReference type="Proteomes" id="UP000177876"/>
    </source>
</evidence>
<dbReference type="EMBL" id="MELK01000053">
    <property type="protein sequence ID" value="OFW55450.1"/>
    <property type="molecule type" value="Genomic_DNA"/>
</dbReference>
<dbReference type="SUPFAM" id="SSF52172">
    <property type="entry name" value="CheY-like"/>
    <property type="match status" value="1"/>
</dbReference>
<protein>
    <recommendedName>
        <fullName evidence="3">Response regulatory domain-containing protein</fullName>
    </recommendedName>
</protein>